<keyword evidence="3" id="KW-0808">Transferase</keyword>
<evidence type="ECO:0000259" key="2">
    <source>
        <dbReference type="Pfam" id="PF03732"/>
    </source>
</evidence>
<proteinExistence type="predicted"/>
<evidence type="ECO:0000256" key="1">
    <source>
        <dbReference type="SAM" id="MobiDB-lite"/>
    </source>
</evidence>
<feature type="compositionally biased region" description="Acidic residues" evidence="1">
    <location>
        <begin position="132"/>
        <end position="141"/>
    </location>
</feature>
<reference evidence="3" key="1">
    <citation type="journal article" date="2022" name="Int. J. Mol. Sci.">
        <title>Draft Genome of Tanacetum Coccineum: Genomic Comparison of Closely Related Tanacetum-Family Plants.</title>
        <authorList>
            <person name="Yamashiro T."/>
            <person name="Shiraishi A."/>
            <person name="Nakayama K."/>
            <person name="Satake H."/>
        </authorList>
    </citation>
    <scope>NUCLEOTIDE SEQUENCE</scope>
</reference>
<feature type="compositionally biased region" description="Basic and acidic residues" evidence="1">
    <location>
        <begin position="108"/>
        <end position="118"/>
    </location>
</feature>
<keyword evidence="4" id="KW-1185">Reference proteome</keyword>
<name>A0ABQ5IZB9_9ASTR</name>
<reference evidence="3" key="2">
    <citation type="submission" date="2022-01" db="EMBL/GenBank/DDBJ databases">
        <authorList>
            <person name="Yamashiro T."/>
            <person name="Shiraishi A."/>
            <person name="Satake H."/>
            <person name="Nakayama K."/>
        </authorList>
    </citation>
    <scope>NUCLEOTIDE SEQUENCE</scope>
</reference>
<evidence type="ECO:0000313" key="4">
    <source>
        <dbReference type="Proteomes" id="UP001151760"/>
    </source>
</evidence>
<accession>A0ABQ5IZB9</accession>
<feature type="region of interest" description="Disordered" evidence="1">
    <location>
        <begin position="108"/>
        <end position="181"/>
    </location>
</feature>
<keyword evidence="3" id="KW-0695">RNA-directed DNA polymerase</keyword>
<dbReference type="GO" id="GO:0003964">
    <property type="term" value="F:RNA-directed DNA polymerase activity"/>
    <property type="evidence" value="ECO:0007669"/>
    <property type="project" value="UniProtKB-KW"/>
</dbReference>
<organism evidence="3 4">
    <name type="scientific">Tanacetum coccineum</name>
    <dbReference type="NCBI Taxonomy" id="301880"/>
    <lineage>
        <taxon>Eukaryota</taxon>
        <taxon>Viridiplantae</taxon>
        <taxon>Streptophyta</taxon>
        <taxon>Embryophyta</taxon>
        <taxon>Tracheophyta</taxon>
        <taxon>Spermatophyta</taxon>
        <taxon>Magnoliopsida</taxon>
        <taxon>eudicotyledons</taxon>
        <taxon>Gunneridae</taxon>
        <taxon>Pentapetalae</taxon>
        <taxon>asterids</taxon>
        <taxon>campanulids</taxon>
        <taxon>Asterales</taxon>
        <taxon>Asteraceae</taxon>
        <taxon>Asteroideae</taxon>
        <taxon>Anthemideae</taxon>
        <taxon>Anthemidinae</taxon>
        <taxon>Tanacetum</taxon>
    </lineage>
</organism>
<dbReference type="Pfam" id="PF03732">
    <property type="entry name" value="Retrotrans_gag"/>
    <property type="match status" value="1"/>
</dbReference>
<dbReference type="InterPro" id="IPR005162">
    <property type="entry name" value="Retrotrans_gag_dom"/>
</dbReference>
<dbReference type="EMBL" id="BQNB010021315">
    <property type="protein sequence ID" value="GJU05095.1"/>
    <property type="molecule type" value="Genomic_DNA"/>
</dbReference>
<comment type="caution">
    <text evidence="3">The sequence shown here is derived from an EMBL/GenBank/DDBJ whole genome shotgun (WGS) entry which is preliminary data.</text>
</comment>
<dbReference type="Proteomes" id="UP001151760">
    <property type="component" value="Unassembled WGS sequence"/>
</dbReference>
<feature type="domain" description="Retrotransposon gag" evidence="2">
    <location>
        <begin position="459"/>
        <end position="529"/>
    </location>
</feature>
<sequence>MTRMYLLGIKYSRLNSVSNTVSSASTHVSTGRRVSIASTGSKLVRVRDMHEISRIGYNVDGDLQKDGCHQQENNLVPPAPKTAKQLTAKRNNAKSLWAAIKSRFGGNDESKKVAEGIRRRGRRSRDGRRMEEEDYDDDDAEVINPYKEADPLNLPLPDSDTESEDMAVAPTPDDHEQEAEADTVGTITRVPYSVRPFSGTFYVGSRPSRQVFAPGPTGRDVNTLHRQVKGLTQQMFDRANTKHSTLKRLSVMDKYLAEFDTDLRSEIKGQHALRRSVCTLEDQVRELVKGDREENKKLKMMLESTQGLLTLVMAPPSLGQRSFEVSWHLLPFRHYVKYHMWHLLLQWAHVDVLTLMIILPVLLNHYRKGNAPSRTWRSLSLIGWLQHCVRMLSTRGNTNGAGGPGGNIGGNAGGQGGAPPARECTYSSFMKCNPTSFHGNEGAVELCRWSTLGLEVANAKSWNDMKIMMREEFCPPEEIQRMEVELWNLRVKDSNISAYTQRFNELVLLCPEMVPSEKKKVEAYLRGLPENIKGETTSSRPVVLNEAM</sequence>
<gene>
    <name evidence="3" type="ORF">Tco_1121525</name>
</gene>
<keyword evidence="3" id="KW-0548">Nucleotidyltransferase</keyword>
<protein>
    <submittedName>
        <fullName evidence="3">Reverse transcriptase domain-containing protein</fullName>
    </submittedName>
</protein>
<evidence type="ECO:0000313" key="3">
    <source>
        <dbReference type="EMBL" id="GJU05095.1"/>
    </source>
</evidence>